<evidence type="ECO:0000256" key="3">
    <source>
        <dbReference type="ARBA" id="ARBA00022475"/>
    </source>
</evidence>
<keyword evidence="4 7" id="KW-0812">Transmembrane</keyword>
<proteinExistence type="inferred from homology"/>
<dbReference type="InterPro" id="IPR045324">
    <property type="entry name" value="Small_multidrug_res"/>
</dbReference>
<dbReference type="PANTHER" id="PTHR30561">
    <property type="entry name" value="SMR FAMILY PROTON-DEPENDENT DRUG EFFLUX TRANSPORTER SUGE"/>
    <property type="match status" value="1"/>
</dbReference>
<keyword evidence="2" id="KW-0813">Transport</keyword>
<evidence type="ECO:0000256" key="4">
    <source>
        <dbReference type="ARBA" id="ARBA00022692"/>
    </source>
</evidence>
<comment type="subcellular location">
    <subcellularLocation>
        <location evidence="1 7">Cell membrane</location>
        <topology evidence="1 7">Multi-pass membrane protein</topology>
    </subcellularLocation>
</comment>
<keyword evidence="10" id="KW-1185">Reference proteome</keyword>
<organism evidence="9 10">
    <name type="scientific">Georgenia deserti</name>
    <dbReference type="NCBI Taxonomy" id="2093781"/>
    <lineage>
        <taxon>Bacteria</taxon>
        <taxon>Bacillati</taxon>
        <taxon>Actinomycetota</taxon>
        <taxon>Actinomycetes</taxon>
        <taxon>Micrococcales</taxon>
        <taxon>Bogoriellaceae</taxon>
        <taxon>Georgenia</taxon>
    </lineage>
</organism>
<protein>
    <submittedName>
        <fullName evidence="9">DMT family transporter</fullName>
    </submittedName>
</protein>
<evidence type="ECO:0000313" key="9">
    <source>
        <dbReference type="EMBL" id="MFD1718609.1"/>
    </source>
</evidence>
<dbReference type="InterPro" id="IPR037185">
    <property type="entry name" value="EmrE-like"/>
</dbReference>
<dbReference type="RefSeq" id="WP_388007233.1">
    <property type="nucleotide sequence ID" value="NZ_JBHUEE010000006.1"/>
</dbReference>
<dbReference type="Pfam" id="PF00893">
    <property type="entry name" value="Multi_Drug_Res"/>
    <property type="match status" value="1"/>
</dbReference>
<keyword evidence="6 8" id="KW-0472">Membrane</keyword>
<accession>A0ABW4L639</accession>
<evidence type="ECO:0000256" key="8">
    <source>
        <dbReference type="SAM" id="Phobius"/>
    </source>
</evidence>
<feature type="transmembrane region" description="Helical" evidence="8">
    <location>
        <begin position="58"/>
        <end position="79"/>
    </location>
</feature>
<evidence type="ECO:0000313" key="10">
    <source>
        <dbReference type="Proteomes" id="UP001597277"/>
    </source>
</evidence>
<evidence type="ECO:0000256" key="6">
    <source>
        <dbReference type="ARBA" id="ARBA00023136"/>
    </source>
</evidence>
<evidence type="ECO:0000256" key="1">
    <source>
        <dbReference type="ARBA" id="ARBA00004651"/>
    </source>
</evidence>
<dbReference type="EMBL" id="JBHUEE010000006">
    <property type="protein sequence ID" value="MFD1718609.1"/>
    <property type="molecule type" value="Genomic_DNA"/>
</dbReference>
<keyword evidence="5 8" id="KW-1133">Transmembrane helix</keyword>
<dbReference type="SUPFAM" id="SSF103481">
    <property type="entry name" value="Multidrug resistance efflux transporter EmrE"/>
    <property type="match status" value="1"/>
</dbReference>
<evidence type="ECO:0000256" key="5">
    <source>
        <dbReference type="ARBA" id="ARBA00022989"/>
    </source>
</evidence>
<gene>
    <name evidence="9" type="ORF">ACFSE6_12245</name>
</gene>
<dbReference type="PANTHER" id="PTHR30561:SF1">
    <property type="entry name" value="MULTIDRUG TRANSPORTER EMRE"/>
    <property type="match status" value="1"/>
</dbReference>
<comment type="similarity">
    <text evidence="7">Belongs to the drug/metabolite transporter (DMT) superfamily. Small multidrug resistance (SMR) (TC 2.A.7.1) family.</text>
</comment>
<dbReference type="Proteomes" id="UP001597277">
    <property type="component" value="Unassembled WGS sequence"/>
</dbReference>
<dbReference type="Gene3D" id="1.10.3730.20">
    <property type="match status" value="1"/>
</dbReference>
<reference evidence="10" key="1">
    <citation type="journal article" date="2019" name="Int. J. Syst. Evol. Microbiol.">
        <title>The Global Catalogue of Microorganisms (GCM) 10K type strain sequencing project: providing services to taxonomists for standard genome sequencing and annotation.</title>
        <authorList>
            <consortium name="The Broad Institute Genomics Platform"/>
            <consortium name="The Broad Institute Genome Sequencing Center for Infectious Disease"/>
            <person name="Wu L."/>
            <person name="Ma J."/>
        </authorList>
    </citation>
    <scope>NUCLEOTIDE SEQUENCE [LARGE SCALE GENOMIC DNA]</scope>
    <source>
        <strain evidence="10">JCM 17130</strain>
    </source>
</reference>
<name>A0ABW4L639_9MICO</name>
<evidence type="ECO:0000256" key="7">
    <source>
        <dbReference type="RuleBase" id="RU003942"/>
    </source>
</evidence>
<sequence>MSWVWLAVAIAAEILATLSLRASDGLRRRRWLIPVVAGYAVAFVCLARALAAGMAVGVAYGIWTAVGIALVALFARAIWNEPLTRRMIAGIAVITLGVVLVEVG</sequence>
<keyword evidence="3" id="KW-1003">Cell membrane</keyword>
<dbReference type="InterPro" id="IPR000390">
    <property type="entry name" value="Small_drug/metabolite_transptr"/>
</dbReference>
<evidence type="ECO:0000256" key="2">
    <source>
        <dbReference type="ARBA" id="ARBA00022448"/>
    </source>
</evidence>
<comment type="caution">
    <text evidence="9">The sequence shown here is derived from an EMBL/GenBank/DDBJ whole genome shotgun (WGS) entry which is preliminary data.</text>
</comment>
<feature type="transmembrane region" description="Helical" evidence="8">
    <location>
        <begin position="31"/>
        <end position="51"/>
    </location>
</feature>